<dbReference type="Pfam" id="PF04550">
    <property type="entry name" value="Phage_holin_3_2"/>
    <property type="match status" value="1"/>
</dbReference>
<keyword evidence="1" id="KW-0812">Transmembrane</keyword>
<feature type="transmembrane region" description="Helical" evidence="1">
    <location>
        <begin position="42"/>
        <end position="59"/>
    </location>
</feature>
<dbReference type="AlphaFoldDB" id="E5APE7"/>
<dbReference type="STRING" id="882378.RBRH_01185"/>
<dbReference type="InterPro" id="IPR007633">
    <property type="entry name" value="Phage_P2_Holin"/>
</dbReference>
<dbReference type="GO" id="GO:0044660">
    <property type="term" value="P:viral release via pore formation in host cell membrane"/>
    <property type="evidence" value="ECO:0007669"/>
    <property type="project" value="InterPro"/>
</dbReference>
<accession>E5APE7</accession>
<gene>
    <name evidence="2" type="ordered locus">RBRH_01185</name>
</gene>
<evidence type="ECO:0000313" key="2">
    <source>
        <dbReference type="EMBL" id="CBW74479.1"/>
    </source>
</evidence>
<keyword evidence="1" id="KW-0472">Membrane</keyword>
<feature type="transmembrane region" description="Helical" evidence="1">
    <location>
        <begin position="65"/>
        <end position="86"/>
    </location>
</feature>
<dbReference type="EMBL" id="FR687359">
    <property type="protein sequence ID" value="CBW74479.1"/>
    <property type="molecule type" value="Genomic_DNA"/>
</dbReference>
<keyword evidence="1" id="KW-1133">Transmembrane helix</keyword>
<evidence type="ECO:0000256" key="1">
    <source>
        <dbReference type="SAM" id="Phobius"/>
    </source>
</evidence>
<sequence>MMHLNEHERDLLKLLTIGAIIGLGKLLVGGERICARLVFGRMIIGAALSASAGAALTVFNDLHPTALVGFASALGILGQSALEAVVQKCVGNMPTGRGEGTDAQ</sequence>
<dbReference type="Proteomes" id="UP000007437">
    <property type="component" value="Chromosome"/>
</dbReference>
<dbReference type="KEGG" id="brh:RBRH_01185"/>
<reference evidence="2 3" key="1">
    <citation type="journal article" date="2011" name="J. Bacteriol.">
        <title>Complete genome sequence of Burkholderia rhizoxinica, an endosymbiont of Rhizopus microsporus.</title>
        <authorList>
            <person name="Lackner G."/>
            <person name="Moebius N."/>
            <person name="Partida-Martinez L."/>
            <person name="Hertweck C."/>
        </authorList>
    </citation>
    <scope>NUCLEOTIDE SEQUENCE [LARGE SCALE GENOMIC DNA]</scope>
    <source>
        <strain evidence="3">DSM 19002 / CIP 109453 / HKI 454</strain>
    </source>
</reference>
<name>E5APE7_MYCRK</name>
<organism evidence="2 3">
    <name type="scientific">Mycetohabitans rhizoxinica (strain DSM 19002 / CIP 109453 / HKI 454)</name>
    <name type="common">Paraburkholderia rhizoxinica</name>
    <dbReference type="NCBI Taxonomy" id="882378"/>
    <lineage>
        <taxon>Bacteria</taxon>
        <taxon>Pseudomonadati</taxon>
        <taxon>Pseudomonadota</taxon>
        <taxon>Betaproteobacteria</taxon>
        <taxon>Burkholderiales</taxon>
        <taxon>Burkholderiaceae</taxon>
        <taxon>Mycetohabitans</taxon>
    </lineage>
</organism>
<dbReference type="eggNOG" id="ENOG50331ZG">
    <property type="taxonomic scope" value="Bacteria"/>
</dbReference>
<feature type="transmembrane region" description="Helical" evidence="1">
    <location>
        <begin position="12"/>
        <end position="30"/>
    </location>
</feature>
<protein>
    <submittedName>
        <fullName evidence="2">Holin</fullName>
    </submittedName>
</protein>
<dbReference type="HOGENOM" id="CLU_177684_0_0_4"/>
<proteinExistence type="predicted"/>
<evidence type="ECO:0000313" key="3">
    <source>
        <dbReference type="Proteomes" id="UP000007437"/>
    </source>
</evidence>